<name>A0ABS5KT93_9ACTN</name>
<comment type="caution">
    <text evidence="2">The sequence shown here is derived from an EMBL/GenBank/DDBJ whole genome shotgun (WGS) entry which is preliminary data.</text>
</comment>
<keyword evidence="3" id="KW-1185">Reference proteome</keyword>
<organism evidence="2 3">
    <name type="scientific">Catenulispora pinistramenti</name>
    <dbReference type="NCBI Taxonomy" id="2705254"/>
    <lineage>
        <taxon>Bacteria</taxon>
        <taxon>Bacillati</taxon>
        <taxon>Actinomycetota</taxon>
        <taxon>Actinomycetes</taxon>
        <taxon>Catenulisporales</taxon>
        <taxon>Catenulisporaceae</taxon>
        <taxon>Catenulispora</taxon>
    </lineage>
</organism>
<dbReference type="Gene3D" id="3.30.450.30">
    <property type="entry name" value="Dynein light chain 2a, cytoplasmic"/>
    <property type="match status" value="1"/>
</dbReference>
<dbReference type="SUPFAM" id="SSF103196">
    <property type="entry name" value="Roadblock/LC7 domain"/>
    <property type="match status" value="1"/>
</dbReference>
<dbReference type="PANTHER" id="PTHR36222">
    <property type="entry name" value="SERINE PROTEASE INHIBITOR RV3364C"/>
    <property type="match status" value="1"/>
</dbReference>
<protein>
    <submittedName>
        <fullName evidence="2">Roadblock/LC7 domain-containing protein</fullName>
    </submittedName>
</protein>
<accession>A0ABS5KT93</accession>
<dbReference type="PANTHER" id="PTHR36222:SF1">
    <property type="entry name" value="SERINE PROTEASE INHIBITOR RV3364C"/>
    <property type="match status" value="1"/>
</dbReference>
<gene>
    <name evidence="2" type="ORF">KGQ19_20570</name>
</gene>
<dbReference type="SMART" id="SM00960">
    <property type="entry name" value="Robl_LC7"/>
    <property type="match status" value="1"/>
</dbReference>
<reference evidence="2 3" key="1">
    <citation type="submission" date="2020-02" db="EMBL/GenBank/DDBJ databases">
        <title>Acidophilic actinobacteria isolated from forest soil.</title>
        <authorList>
            <person name="Golinska P."/>
        </authorList>
    </citation>
    <scope>NUCLEOTIDE SEQUENCE [LARGE SCALE GENOMIC DNA]</scope>
    <source>
        <strain evidence="2 3">NL8</strain>
    </source>
</reference>
<dbReference type="InterPro" id="IPR004942">
    <property type="entry name" value="Roadblock/LAMTOR2_dom"/>
</dbReference>
<feature type="domain" description="Roadblock/LAMTOR2" evidence="1">
    <location>
        <begin position="13"/>
        <end position="103"/>
    </location>
</feature>
<evidence type="ECO:0000313" key="2">
    <source>
        <dbReference type="EMBL" id="MBS2549261.1"/>
    </source>
</evidence>
<dbReference type="InterPro" id="IPR053141">
    <property type="entry name" value="Mycobact_SerProt_Inhib_Rv3364c"/>
</dbReference>
<sequence>MNEPAPDLHGSLDWLLNDFAHGTPGVRHALAVSADGIVVATSRDLDEEQGEQLAAVAAGLVSLLAGAARLLDSEPVRNNLTELGDGFLFSMAVSDGASLLVYTERECDIGQVTYAMAELINQVGDSLTPTARARMLSDGHRPGAR</sequence>
<dbReference type="Proteomes" id="UP000730482">
    <property type="component" value="Unassembled WGS sequence"/>
</dbReference>
<evidence type="ECO:0000259" key="1">
    <source>
        <dbReference type="SMART" id="SM00960"/>
    </source>
</evidence>
<dbReference type="Pfam" id="PF03259">
    <property type="entry name" value="Robl_LC7"/>
    <property type="match status" value="1"/>
</dbReference>
<proteinExistence type="predicted"/>
<dbReference type="EMBL" id="JAAFYZ010000067">
    <property type="protein sequence ID" value="MBS2549261.1"/>
    <property type="molecule type" value="Genomic_DNA"/>
</dbReference>
<dbReference type="RefSeq" id="WP_212010825.1">
    <property type="nucleotide sequence ID" value="NZ_JAAFYZ010000067.1"/>
</dbReference>
<evidence type="ECO:0000313" key="3">
    <source>
        <dbReference type="Proteomes" id="UP000730482"/>
    </source>
</evidence>